<feature type="compositionally biased region" description="Polar residues" evidence="13">
    <location>
        <begin position="266"/>
        <end position="279"/>
    </location>
</feature>
<reference evidence="15 16" key="1">
    <citation type="journal article" date="2018" name="Genome Biol. Evol.">
        <title>Multiple Roots of Fruiting Body Formation in Amoebozoa.</title>
        <authorList>
            <person name="Hillmann F."/>
            <person name="Forbes G."/>
            <person name="Novohradska S."/>
            <person name="Ferling I."/>
            <person name="Riege K."/>
            <person name="Groth M."/>
            <person name="Westermann M."/>
            <person name="Marz M."/>
            <person name="Spaller T."/>
            <person name="Winckler T."/>
            <person name="Schaap P."/>
            <person name="Glockner G."/>
        </authorList>
    </citation>
    <scope>NUCLEOTIDE SEQUENCE [LARGE SCALE GENOMIC DNA]</scope>
    <source>
        <strain evidence="15 16">Jena</strain>
    </source>
</reference>
<dbReference type="Proteomes" id="UP000241769">
    <property type="component" value="Unassembled WGS sequence"/>
</dbReference>
<keyword evidence="12" id="KW-0539">Nucleus</keyword>
<keyword evidence="6" id="KW-0507">mRNA processing</keyword>
<accession>A0A2P6NHP5</accession>
<comment type="subcellular location">
    <subcellularLocation>
        <location evidence="2">Cytoplasm</location>
    </subcellularLocation>
    <subcellularLocation>
        <location evidence="1">Nucleus</location>
    </subcellularLocation>
</comment>
<keyword evidence="11" id="KW-0508">mRNA splicing</keyword>
<evidence type="ECO:0000256" key="9">
    <source>
        <dbReference type="ARBA" id="ARBA00022884"/>
    </source>
</evidence>
<keyword evidence="4" id="KW-0813">Transport</keyword>
<evidence type="ECO:0000313" key="15">
    <source>
        <dbReference type="EMBL" id="PRP83478.1"/>
    </source>
</evidence>
<keyword evidence="10" id="KW-0866">Nonsense-mediated mRNA decay</keyword>
<feature type="compositionally biased region" description="Polar residues" evidence="13">
    <location>
        <begin position="244"/>
        <end position="256"/>
    </location>
</feature>
<dbReference type="OrthoDB" id="5413466at2759"/>
<gene>
    <name evidence="15" type="ORF">PROFUN_04352</name>
</gene>
<dbReference type="AlphaFoldDB" id="A0A2P6NHP5"/>
<comment type="similarity">
    <text evidence="3">Belongs to the CASC3 family.</text>
</comment>
<evidence type="ECO:0000256" key="6">
    <source>
        <dbReference type="ARBA" id="ARBA00022664"/>
    </source>
</evidence>
<organism evidence="15 16">
    <name type="scientific">Planoprotostelium fungivorum</name>
    <dbReference type="NCBI Taxonomy" id="1890364"/>
    <lineage>
        <taxon>Eukaryota</taxon>
        <taxon>Amoebozoa</taxon>
        <taxon>Evosea</taxon>
        <taxon>Variosea</taxon>
        <taxon>Cavosteliida</taxon>
        <taxon>Cavosteliaceae</taxon>
        <taxon>Planoprotostelium</taxon>
    </lineage>
</organism>
<evidence type="ECO:0000256" key="1">
    <source>
        <dbReference type="ARBA" id="ARBA00004123"/>
    </source>
</evidence>
<dbReference type="GO" id="GO:0035145">
    <property type="term" value="C:exon-exon junction complex"/>
    <property type="evidence" value="ECO:0007669"/>
    <property type="project" value="InterPro"/>
</dbReference>
<dbReference type="InParanoid" id="A0A2P6NHP5"/>
<proteinExistence type="inferred from homology"/>
<dbReference type="GO" id="GO:0003729">
    <property type="term" value="F:mRNA binding"/>
    <property type="evidence" value="ECO:0007669"/>
    <property type="project" value="InterPro"/>
</dbReference>
<feature type="compositionally biased region" description="Low complexity" evidence="13">
    <location>
        <begin position="312"/>
        <end position="323"/>
    </location>
</feature>
<keyword evidence="7" id="KW-0509">mRNA transport</keyword>
<evidence type="ECO:0000256" key="10">
    <source>
        <dbReference type="ARBA" id="ARBA00023161"/>
    </source>
</evidence>
<feature type="compositionally biased region" description="Acidic residues" evidence="13">
    <location>
        <begin position="13"/>
        <end position="59"/>
    </location>
</feature>
<dbReference type="GO" id="GO:0000184">
    <property type="term" value="P:nuclear-transcribed mRNA catabolic process, nonsense-mediated decay"/>
    <property type="evidence" value="ECO:0007669"/>
    <property type="project" value="UniProtKB-KW"/>
</dbReference>
<evidence type="ECO:0000256" key="4">
    <source>
        <dbReference type="ARBA" id="ARBA00022448"/>
    </source>
</evidence>
<evidence type="ECO:0000256" key="13">
    <source>
        <dbReference type="SAM" id="MobiDB-lite"/>
    </source>
</evidence>
<feature type="compositionally biased region" description="Basic and acidic residues" evidence="13">
    <location>
        <begin position="94"/>
        <end position="109"/>
    </location>
</feature>
<evidence type="ECO:0000256" key="3">
    <source>
        <dbReference type="ARBA" id="ARBA00009548"/>
    </source>
</evidence>
<dbReference type="GO" id="GO:0051028">
    <property type="term" value="P:mRNA transport"/>
    <property type="evidence" value="ECO:0007669"/>
    <property type="project" value="UniProtKB-KW"/>
</dbReference>
<evidence type="ECO:0000256" key="7">
    <source>
        <dbReference type="ARBA" id="ARBA00022816"/>
    </source>
</evidence>
<feature type="domain" description="Btz" evidence="14">
    <location>
        <begin position="86"/>
        <end position="171"/>
    </location>
</feature>
<name>A0A2P6NHP5_9EUKA</name>
<evidence type="ECO:0000256" key="8">
    <source>
        <dbReference type="ARBA" id="ARBA00022845"/>
    </source>
</evidence>
<evidence type="ECO:0000256" key="2">
    <source>
        <dbReference type="ARBA" id="ARBA00004496"/>
    </source>
</evidence>
<sequence length="461" mass="52409">MPMRRRRQASQSSEDELEPESPVTSEEETDSQSEGEGEVEEDQIDDDPEEAEQEEEDEPQVQILKAPSRGTPTAAPTSKKSGPTPAPPVEDEETRLKREAEEKVKKEDPTYVPTMGRFFLHDDRYGASSANAFRGRRKENGEGTQVWLHDKFDSMSLKNKPRRRYREKQPQQQPQEVEEVKQSNGTPQQVVQKPAKSRRNAKPKMEYRPKQTASATAPMTEEKETKEVITEQSAPVAAAGPTQGGSSDRQTPQNQKGGKPKRSTPNRETNGHSTTSQENAPKGKRYSTQRQEDKPVEQESPNQPSFQEPVIYNQNYNQPNFNNGAPPQNYPVQGMNNMYAPRSNYNPHVPPFVPDQPYYPIYGQPPPYGYNPYYPYQGYPMMDPYFVPYPPPQGSPQMHHHQPPPPQHNHPEPPRQVAHAPVPTENERVNKKSNGRQEQWRVKQSHAIPIVNPNQAQTNNQ</sequence>
<evidence type="ECO:0000313" key="16">
    <source>
        <dbReference type="Proteomes" id="UP000241769"/>
    </source>
</evidence>
<evidence type="ECO:0000256" key="5">
    <source>
        <dbReference type="ARBA" id="ARBA00022490"/>
    </source>
</evidence>
<feature type="region of interest" description="Disordered" evidence="13">
    <location>
        <begin position="130"/>
        <end position="336"/>
    </location>
</feature>
<feature type="region of interest" description="Disordered" evidence="13">
    <location>
        <begin position="1"/>
        <end position="112"/>
    </location>
</feature>
<protein>
    <submittedName>
        <fullName evidence="15">Argonaut-like protein</fullName>
    </submittedName>
</protein>
<keyword evidence="5" id="KW-0963">Cytoplasm</keyword>
<feature type="compositionally biased region" description="Basic and acidic residues" evidence="13">
    <location>
        <begin position="220"/>
        <end position="229"/>
    </location>
</feature>
<evidence type="ECO:0000259" key="14">
    <source>
        <dbReference type="Pfam" id="PF09405"/>
    </source>
</evidence>
<dbReference type="EMBL" id="MDYQ01000081">
    <property type="protein sequence ID" value="PRP83478.1"/>
    <property type="molecule type" value="Genomic_DNA"/>
</dbReference>
<evidence type="ECO:0000256" key="11">
    <source>
        <dbReference type="ARBA" id="ARBA00023187"/>
    </source>
</evidence>
<comment type="caution">
    <text evidence="15">The sequence shown here is derived from an EMBL/GenBank/DDBJ whole genome shotgun (WGS) entry which is preliminary data.</text>
</comment>
<dbReference type="GO" id="GO:0006417">
    <property type="term" value="P:regulation of translation"/>
    <property type="evidence" value="ECO:0007669"/>
    <property type="project" value="UniProtKB-KW"/>
</dbReference>
<keyword evidence="8" id="KW-0810">Translation regulation</keyword>
<feature type="compositionally biased region" description="Polar residues" evidence="13">
    <location>
        <begin position="70"/>
        <end position="81"/>
    </location>
</feature>
<dbReference type="GO" id="GO:0006397">
    <property type="term" value="P:mRNA processing"/>
    <property type="evidence" value="ECO:0007669"/>
    <property type="project" value="UniProtKB-KW"/>
</dbReference>
<dbReference type="InterPro" id="IPR044796">
    <property type="entry name" value="MLN51_plant"/>
</dbReference>
<feature type="compositionally biased region" description="Polar residues" evidence="13">
    <location>
        <begin position="452"/>
        <end position="461"/>
    </location>
</feature>
<keyword evidence="16" id="KW-1185">Reference proteome</keyword>
<dbReference type="GO" id="GO:0005737">
    <property type="term" value="C:cytoplasm"/>
    <property type="evidence" value="ECO:0007669"/>
    <property type="project" value="UniProtKB-SubCell"/>
</dbReference>
<dbReference type="GO" id="GO:0008380">
    <property type="term" value="P:RNA splicing"/>
    <property type="evidence" value="ECO:0007669"/>
    <property type="project" value="UniProtKB-KW"/>
</dbReference>
<dbReference type="PANTHER" id="PTHR46837:SF5">
    <property type="entry name" value="PROTEIN MLN51 HOMOLOG"/>
    <property type="match status" value="1"/>
</dbReference>
<dbReference type="InterPro" id="IPR018545">
    <property type="entry name" value="Btz_dom"/>
</dbReference>
<feature type="region of interest" description="Disordered" evidence="13">
    <location>
        <begin position="390"/>
        <end position="461"/>
    </location>
</feature>
<dbReference type="Pfam" id="PF09405">
    <property type="entry name" value="Btz"/>
    <property type="match status" value="1"/>
</dbReference>
<keyword evidence="9" id="KW-0694">RNA-binding</keyword>
<evidence type="ECO:0000256" key="12">
    <source>
        <dbReference type="ARBA" id="ARBA00023242"/>
    </source>
</evidence>
<dbReference type="PANTHER" id="PTHR46837">
    <property type="entry name" value="PROTEIN MLN51 HOMOLOG"/>
    <property type="match status" value="1"/>
</dbReference>